<protein>
    <submittedName>
        <fullName evidence="3">Uncharacterized protein</fullName>
    </submittedName>
</protein>
<reference evidence="3" key="1">
    <citation type="submission" date="2022-08" db="EMBL/GenBank/DDBJ databases">
        <title>Novel sulphate-reducing endosymbionts in the free-living metamonad Anaeramoeba.</title>
        <authorList>
            <person name="Jerlstrom-Hultqvist J."/>
            <person name="Cepicka I."/>
            <person name="Gallot-Lavallee L."/>
            <person name="Salas-Leiva D."/>
            <person name="Curtis B.A."/>
            <person name="Zahonova K."/>
            <person name="Pipaliya S."/>
            <person name="Dacks J."/>
            <person name="Roger A.J."/>
        </authorList>
    </citation>
    <scope>NUCLEOTIDE SEQUENCE</scope>
    <source>
        <strain evidence="3">Busselton2</strain>
    </source>
</reference>
<gene>
    <name evidence="3" type="ORF">M0812_03349</name>
</gene>
<accession>A0AAV8ABF5</accession>
<comment type="caution">
    <text evidence="3">The sequence shown here is derived from an EMBL/GenBank/DDBJ whole genome shotgun (WGS) entry which is preliminary data.</text>
</comment>
<name>A0AAV8ABF5_9EUKA</name>
<feature type="coiled-coil region" evidence="1">
    <location>
        <begin position="433"/>
        <end position="460"/>
    </location>
</feature>
<keyword evidence="1" id="KW-0175">Coiled coil</keyword>
<organism evidence="3 4">
    <name type="scientific">Anaeramoeba flamelloides</name>
    <dbReference type="NCBI Taxonomy" id="1746091"/>
    <lineage>
        <taxon>Eukaryota</taxon>
        <taxon>Metamonada</taxon>
        <taxon>Anaeramoebidae</taxon>
        <taxon>Anaeramoeba</taxon>
    </lineage>
</organism>
<proteinExistence type="predicted"/>
<dbReference type="EMBL" id="JANTQA010000008">
    <property type="protein sequence ID" value="KAJ3451598.1"/>
    <property type="molecule type" value="Genomic_DNA"/>
</dbReference>
<evidence type="ECO:0000256" key="1">
    <source>
        <dbReference type="SAM" id="Coils"/>
    </source>
</evidence>
<evidence type="ECO:0000256" key="2">
    <source>
        <dbReference type="SAM" id="MobiDB-lite"/>
    </source>
</evidence>
<feature type="region of interest" description="Disordered" evidence="2">
    <location>
        <begin position="197"/>
        <end position="216"/>
    </location>
</feature>
<sequence>MNDRINPQDIFDLEEKLLEIDSEGFDEISNLFSSLTSNNLYDSSDFPSFDFNLGTNISDQNNSDLFDFSYPSELEKASVQGFGLGLKNTSTSDSSFFLNNIQNSEKVNNNKEVKVKENENERENENQKENKKEWEREQTINKITTQQNSDHNLISKDIEYELEYGLKTKLRLEKKENEQQLLLEDFIAEMENQQIDQKPKTTKHTNTNPIPNTSTYPNIITNSNIITNIKRKQKKTKYQKPNLEISIQKTKKKANKYGKKLLSPWRKRELFGNNNNKNLNEREKSTVVESGKQIFKLVVGQMWVISGGSTFKKLTPYTNQLVTKIGEVLKASERETKNFQNNLKYLLTNSRRTYTEYILEILIGVFSLIHLHNEKEESQEQGQEQRQEQNQAKGKEYLKLLKQNKSNNVPKISKKFLKILVRIAEFQTKKSNEDLTKNEIENLNKKETKLKQKLHKIYQQIFTEEVLFYWFDKRFVDRLEHIFEPEIRTKFYKDHLFAFGRSKFMLSCLILARELVNNLEVSKKYFQLIDLDYKDDPLNLYSNNRGKKQKVVKDLIVRFSLNGGEYWNVLSNDYMEQLKFNTQNITEHFPFKQIIFHPLLAGLLGNGTQKDQTTLLSQKKRVLACKSQKIDPILNFSWCFKKAIL</sequence>
<feature type="region of interest" description="Disordered" evidence="2">
    <location>
        <begin position="108"/>
        <end position="136"/>
    </location>
</feature>
<evidence type="ECO:0000313" key="4">
    <source>
        <dbReference type="Proteomes" id="UP001146793"/>
    </source>
</evidence>
<dbReference type="Proteomes" id="UP001146793">
    <property type="component" value="Unassembled WGS sequence"/>
</dbReference>
<dbReference type="AlphaFoldDB" id="A0AAV8ABF5"/>
<feature type="compositionally biased region" description="Low complexity" evidence="2">
    <location>
        <begin position="204"/>
        <end position="216"/>
    </location>
</feature>
<evidence type="ECO:0000313" key="3">
    <source>
        <dbReference type="EMBL" id="KAJ3451598.1"/>
    </source>
</evidence>